<dbReference type="InterPro" id="IPR050490">
    <property type="entry name" value="Bact_solute-bd_prot1"/>
</dbReference>
<evidence type="ECO:0000256" key="1">
    <source>
        <dbReference type="ARBA" id="ARBA00008520"/>
    </source>
</evidence>
<dbReference type="Pfam" id="PF01547">
    <property type="entry name" value="SBP_bac_1"/>
    <property type="match status" value="1"/>
</dbReference>
<keyword evidence="2" id="KW-0813">Transport</keyword>
<evidence type="ECO:0000256" key="2">
    <source>
        <dbReference type="ARBA" id="ARBA00022448"/>
    </source>
</evidence>
<comment type="similarity">
    <text evidence="1">Belongs to the bacterial solute-binding protein 1 family.</text>
</comment>
<dbReference type="Proteomes" id="UP001268864">
    <property type="component" value="Unassembled WGS sequence"/>
</dbReference>
<dbReference type="PANTHER" id="PTHR43649">
    <property type="entry name" value="ARABINOSE-BINDING PROTEIN-RELATED"/>
    <property type="match status" value="1"/>
</dbReference>
<evidence type="ECO:0000313" key="4">
    <source>
        <dbReference type="EMBL" id="MDS0282169.1"/>
    </source>
</evidence>
<organism evidence="4 5">
    <name type="scientific">Haloarcula onubensis</name>
    <dbReference type="NCBI Taxonomy" id="2950539"/>
    <lineage>
        <taxon>Archaea</taxon>
        <taxon>Methanobacteriati</taxon>
        <taxon>Methanobacteriota</taxon>
        <taxon>Stenosarchaea group</taxon>
        <taxon>Halobacteria</taxon>
        <taxon>Halobacteriales</taxon>
        <taxon>Haloarculaceae</taxon>
        <taxon>Haloarcula</taxon>
    </lineage>
</organism>
<proteinExistence type="inferred from homology"/>
<dbReference type="Gene3D" id="3.40.190.10">
    <property type="entry name" value="Periplasmic binding protein-like II"/>
    <property type="match status" value="2"/>
</dbReference>
<keyword evidence="3" id="KW-0732">Signal</keyword>
<dbReference type="PROSITE" id="PS51257">
    <property type="entry name" value="PROKAR_LIPOPROTEIN"/>
    <property type="match status" value="1"/>
</dbReference>
<dbReference type="EMBL" id="JAMQOS010000002">
    <property type="protein sequence ID" value="MDS0282169.1"/>
    <property type="molecule type" value="Genomic_DNA"/>
</dbReference>
<dbReference type="SUPFAM" id="SSF53850">
    <property type="entry name" value="Periplasmic binding protein-like II"/>
    <property type="match status" value="1"/>
</dbReference>
<dbReference type="PANTHER" id="PTHR43649:SF34">
    <property type="entry name" value="ABC TRANSPORTER PERIPLASMIC-BINDING PROTEIN YCJN-RELATED"/>
    <property type="match status" value="1"/>
</dbReference>
<gene>
    <name evidence="4" type="ORF">NDI86_08535</name>
</gene>
<sequence length="542" mass="59549">MTDRITEHISRRSALKSLAVSGTVGLAGCGGVFSESETEYGPTDVPPKQAGIEEWGQKLNEHAREANIDWEQFKDDDITLTFGMGLHPYSTTFSTTAEGEEKAVKDYFTDLTGIEIEYEIVSEDKFWSETENALSSDDNPYDGIMNGLWPSGGYHFGDDGTSWVRDLIPFINDASLTDKKWLKMGDFRRQTIELMSYPNADGTVELTALPNGIEFYGGTAIHKPTFEKLGLSEPTNFAELESCAKTIAESNEVDRLGIVSRTSSATLSAANWGTMFKTYGGEWIDREERVPRLNEEQGVASLERFGNMLNQYGPVDPGTYDWYANNNAYSNGDVGIMYSTPQTSGIVDTQVMRETKWLPPLQGPDGRDPVVDTWVWATGITATTPNPEAAWLYLQWANSRMANLLLSTRQWEGDGPRAGYARFNYIKDQVQQGNAPPVPGEGYISAFEEGMSAVPGGNPDDPSSYPPVPVDTPQNMNIMGEAAKAMSSVVSGQRTAQAALDSAASTIESNGYLSEESIPARYVADDRFLDRDYGQQYGTNGS</sequence>
<dbReference type="InterPro" id="IPR006059">
    <property type="entry name" value="SBP"/>
</dbReference>
<evidence type="ECO:0000313" key="5">
    <source>
        <dbReference type="Proteomes" id="UP001268864"/>
    </source>
</evidence>
<protein>
    <submittedName>
        <fullName evidence="4">Extracellular solute-binding protein</fullName>
    </submittedName>
</protein>
<reference evidence="4 5" key="1">
    <citation type="submission" date="2022-06" db="EMBL/GenBank/DDBJ databases">
        <title>Halomicroarcula sp. a new haloarchaeum isolate from saline soil.</title>
        <authorList>
            <person name="Strakova D."/>
            <person name="Galisteo C."/>
            <person name="Sanchez-Porro C."/>
            <person name="Ventosa A."/>
        </authorList>
    </citation>
    <scope>NUCLEOTIDE SEQUENCE [LARGE SCALE GENOMIC DNA]</scope>
    <source>
        <strain evidence="4 5">S3CR25-11</strain>
    </source>
</reference>
<dbReference type="RefSeq" id="WP_310900002.1">
    <property type="nucleotide sequence ID" value="NZ_JAMQOS010000002.1"/>
</dbReference>
<keyword evidence="5" id="KW-1185">Reference proteome</keyword>
<comment type="caution">
    <text evidence="4">The sequence shown here is derived from an EMBL/GenBank/DDBJ whole genome shotgun (WGS) entry which is preliminary data.</text>
</comment>
<evidence type="ECO:0000256" key="3">
    <source>
        <dbReference type="ARBA" id="ARBA00022729"/>
    </source>
</evidence>
<accession>A0ABU2FP34</accession>
<name>A0ABU2FP34_9EURY</name>